<dbReference type="Gene3D" id="3.40.190.10">
    <property type="entry name" value="Periplasmic binding protein-like II"/>
    <property type="match status" value="2"/>
</dbReference>
<keyword evidence="2" id="KW-0805">Transcription regulation</keyword>
<dbReference type="SUPFAM" id="SSF53850">
    <property type="entry name" value="Periplasmic binding protein-like II"/>
    <property type="match status" value="1"/>
</dbReference>
<dbReference type="InterPro" id="IPR036390">
    <property type="entry name" value="WH_DNA-bd_sf"/>
</dbReference>
<dbReference type="PANTHER" id="PTHR30346:SF0">
    <property type="entry name" value="HCA OPERON TRANSCRIPTIONAL ACTIVATOR HCAR"/>
    <property type="match status" value="1"/>
</dbReference>
<dbReference type="FunFam" id="1.10.10.10:FF:000001">
    <property type="entry name" value="LysR family transcriptional regulator"/>
    <property type="match status" value="1"/>
</dbReference>
<dbReference type="OrthoDB" id="3176554at2"/>
<evidence type="ECO:0000256" key="2">
    <source>
        <dbReference type="ARBA" id="ARBA00023015"/>
    </source>
</evidence>
<gene>
    <name evidence="10" type="ORF">F0Q45_16025</name>
</gene>
<dbReference type="Pfam" id="PF00126">
    <property type="entry name" value="HTH_1"/>
    <property type="match status" value="1"/>
</dbReference>
<dbReference type="PROSITE" id="PS50931">
    <property type="entry name" value="HTH_LYSR"/>
    <property type="match status" value="1"/>
</dbReference>
<dbReference type="PANTHER" id="PTHR30346">
    <property type="entry name" value="TRANSCRIPTIONAL DUAL REGULATOR HCAR-RELATED"/>
    <property type="match status" value="1"/>
</dbReference>
<feature type="region of interest" description="Disordered" evidence="8">
    <location>
        <begin position="307"/>
        <end position="345"/>
    </location>
</feature>
<organism evidence="10 11">
    <name type="scientific">Mycobacterium simiae</name>
    <name type="common">Mycobacterium habana</name>
    <dbReference type="NCBI Taxonomy" id="1784"/>
    <lineage>
        <taxon>Bacteria</taxon>
        <taxon>Bacillati</taxon>
        <taxon>Actinomycetota</taxon>
        <taxon>Actinomycetes</taxon>
        <taxon>Mycobacteriales</taxon>
        <taxon>Mycobacteriaceae</taxon>
        <taxon>Mycobacterium</taxon>
        <taxon>Mycobacterium simiae complex</taxon>
    </lineage>
</organism>
<keyword evidence="5" id="KW-0804">Transcription</keyword>
<protein>
    <recommendedName>
        <fullName evidence="6">Probable hydrogen peroxide-inducible genes activator</fullName>
    </recommendedName>
</protein>
<keyword evidence="4" id="KW-0010">Activator</keyword>
<dbReference type="Pfam" id="PF03466">
    <property type="entry name" value="LysR_substrate"/>
    <property type="match status" value="1"/>
</dbReference>
<dbReference type="GO" id="GO:0003677">
    <property type="term" value="F:DNA binding"/>
    <property type="evidence" value="ECO:0007669"/>
    <property type="project" value="UniProtKB-KW"/>
</dbReference>
<evidence type="ECO:0000256" key="4">
    <source>
        <dbReference type="ARBA" id="ARBA00023159"/>
    </source>
</evidence>
<dbReference type="EMBL" id="VTZN01000100">
    <property type="protein sequence ID" value="KAA1249274.1"/>
    <property type="molecule type" value="Genomic_DNA"/>
</dbReference>
<dbReference type="GO" id="GO:0003700">
    <property type="term" value="F:DNA-binding transcription factor activity"/>
    <property type="evidence" value="ECO:0007669"/>
    <property type="project" value="InterPro"/>
</dbReference>
<dbReference type="AlphaFoldDB" id="A0A5B1BPY9"/>
<dbReference type="Proteomes" id="UP000324701">
    <property type="component" value="Unassembled WGS sequence"/>
</dbReference>
<dbReference type="PRINTS" id="PR00039">
    <property type="entry name" value="HTHLYSR"/>
</dbReference>
<comment type="function">
    <text evidence="7">Required for the induction the katG gene for catalase. Involved in the response to hydrogen peroxide.</text>
</comment>
<dbReference type="RefSeq" id="WP_149654877.1">
    <property type="nucleotide sequence ID" value="NZ_VTZN01000100.1"/>
</dbReference>
<dbReference type="InterPro" id="IPR005119">
    <property type="entry name" value="LysR_subst-bd"/>
</dbReference>
<evidence type="ECO:0000256" key="3">
    <source>
        <dbReference type="ARBA" id="ARBA00023125"/>
    </source>
</evidence>
<evidence type="ECO:0000256" key="8">
    <source>
        <dbReference type="SAM" id="MobiDB-lite"/>
    </source>
</evidence>
<proteinExistence type="inferred from homology"/>
<evidence type="ECO:0000259" key="9">
    <source>
        <dbReference type="PROSITE" id="PS50931"/>
    </source>
</evidence>
<comment type="caution">
    <text evidence="10">The sequence shown here is derived from an EMBL/GenBank/DDBJ whole genome shotgun (WGS) entry which is preliminary data.</text>
</comment>
<evidence type="ECO:0000313" key="11">
    <source>
        <dbReference type="Proteomes" id="UP000324701"/>
    </source>
</evidence>
<dbReference type="SUPFAM" id="SSF46785">
    <property type="entry name" value="Winged helix' DNA-binding domain"/>
    <property type="match status" value="1"/>
</dbReference>
<accession>A0A5B1BPY9</accession>
<dbReference type="InterPro" id="IPR036388">
    <property type="entry name" value="WH-like_DNA-bd_sf"/>
</dbReference>
<evidence type="ECO:0000256" key="5">
    <source>
        <dbReference type="ARBA" id="ARBA00023163"/>
    </source>
</evidence>
<evidence type="ECO:0000256" key="1">
    <source>
        <dbReference type="ARBA" id="ARBA00009437"/>
    </source>
</evidence>
<comment type="similarity">
    <text evidence="1">Belongs to the LysR transcriptional regulatory family.</text>
</comment>
<evidence type="ECO:0000313" key="10">
    <source>
        <dbReference type="EMBL" id="KAA1249274.1"/>
    </source>
</evidence>
<dbReference type="CDD" id="cd08414">
    <property type="entry name" value="PBP2_LTTR_aromatics_like"/>
    <property type="match status" value="1"/>
</dbReference>
<dbReference type="Gene3D" id="1.10.10.10">
    <property type="entry name" value="Winged helix-like DNA-binding domain superfamily/Winged helix DNA-binding domain"/>
    <property type="match status" value="1"/>
</dbReference>
<name>A0A5B1BPY9_MYCSI</name>
<keyword evidence="11" id="KW-1185">Reference proteome</keyword>
<sequence length="345" mass="38305">MRDPELRLLRYFVTVAEERHFGRAAERLHIAQPPLSQQIQKLERQLGVDLIDRSRRPIELTDAGNALFAEAKMALTHAERAFAAARRAAIGQLGHLHIAALQAAVDGILAHVMRAHRRRYPNVKLELTEMDTTDQLAHLLEHRIDIGFLRGPVDDPALTIQTLIDDPLAVVVCADNPLAELQRIAPSLLADQPMVLWTRSAAATTYADVVELFRLHNIEPPIVDEVPRIQTVLALVASGAGSALLPTSFINLSRRGVRFIPLHGPLPHRPLALAWRSSNQSPSVHCFLDVAVQESPHYLDELRQHYPQLGSPSKRPSPRLPLPDTALNESRQEGDHDVGAAGHRR</sequence>
<evidence type="ECO:0000256" key="7">
    <source>
        <dbReference type="ARBA" id="ARBA00056658"/>
    </source>
</evidence>
<feature type="domain" description="HTH lysR-type" evidence="9">
    <location>
        <begin position="4"/>
        <end position="61"/>
    </location>
</feature>
<evidence type="ECO:0000256" key="6">
    <source>
        <dbReference type="ARBA" id="ARBA00040885"/>
    </source>
</evidence>
<keyword evidence="3" id="KW-0238">DNA-binding</keyword>
<dbReference type="InterPro" id="IPR000847">
    <property type="entry name" value="LysR_HTH_N"/>
</dbReference>
<dbReference type="GO" id="GO:0032993">
    <property type="term" value="C:protein-DNA complex"/>
    <property type="evidence" value="ECO:0007669"/>
    <property type="project" value="TreeGrafter"/>
</dbReference>
<reference evidence="10 11" key="1">
    <citation type="submission" date="2019-09" db="EMBL/GenBank/DDBJ databases">
        <title>Report of infection by Mycobacterium simiae a patient suffering from pulmonary tuberculosis.</title>
        <authorList>
            <person name="Mohanty P.S."/>
            <person name="Bansal A.K."/>
            <person name="Singh H."/>
            <person name="Sharma S."/>
            <person name="Patil S.A."/>
            <person name="Upadhaya P."/>
            <person name="Singh P.K."/>
            <person name="Kumar D."/>
            <person name="Kumar S."/>
            <person name="Singh R.K."/>
            <person name="Chaudhary B."/>
        </authorList>
    </citation>
    <scope>NUCLEOTIDE SEQUENCE [LARGE SCALE GENOMIC DNA]</scope>
    <source>
        <strain evidence="10 11">JAL-560-SIM</strain>
    </source>
</reference>